<name>U7QQ63_9CYAN</name>
<dbReference type="PANTHER" id="PTHR36172:SF1">
    <property type="entry name" value="RESOLVASE-RELATED"/>
    <property type="match status" value="1"/>
</dbReference>
<dbReference type="PANTHER" id="PTHR36172">
    <property type="match status" value="1"/>
</dbReference>
<keyword evidence="7" id="KW-1185">Reference proteome</keyword>
<dbReference type="Proteomes" id="UP000017127">
    <property type="component" value="Unassembled WGS sequence"/>
</dbReference>
<keyword evidence="1" id="KW-0479">Metal-binding</keyword>
<dbReference type="PATRIC" id="fig|1348334.3.peg.596"/>
<evidence type="ECO:0000259" key="5">
    <source>
        <dbReference type="Pfam" id="PF12323"/>
    </source>
</evidence>
<dbReference type="NCBIfam" id="NF040570">
    <property type="entry name" value="guided_TnpB"/>
    <property type="match status" value="1"/>
</dbReference>
<dbReference type="InterPro" id="IPR021027">
    <property type="entry name" value="Transposase_put_HTH"/>
</dbReference>
<reference evidence="6 7" key="1">
    <citation type="journal article" date="2013" name="Front. Microbiol.">
        <title>Comparative genomic analyses of the cyanobacterium, Lyngbya aestuarii BL J, a powerful hydrogen producer.</title>
        <authorList>
            <person name="Kothari A."/>
            <person name="Vaughn M."/>
            <person name="Garcia-Pichel F."/>
        </authorList>
    </citation>
    <scope>NUCLEOTIDE SEQUENCE [LARGE SCALE GENOMIC DNA]</scope>
    <source>
        <strain evidence="6 7">BL J</strain>
    </source>
</reference>
<comment type="caution">
    <text evidence="6">The sequence shown here is derived from an EMBL/GenBank/DDBJ whole genome shotgun (WGS) entry which is preliminary data.</text>
</comment>
<dbReference type="GO" id="GO:0046872">
    <property type="term" value="F:metal ion binding"/>
    <property type="evidence" value="ECO:0007669"/>
    <property type="project" value="UniProtKB-KW"/>
</dbReference>
<accession>U7QQ63</accession>
<organism evidence="6 7">
    <name type="scientific">Lyngbya aestuarii BL J</name>
    <dbReference type="NCBI Taxonomy" id="1348334"/>
    <lineage>
        <taxon>Bacteria</taxon>
        <taxon>Bacillati</taxon>
        <taxon>Cyanobacteriota</taxon>
        <taxon>Cyanophyceae</taxon>
        <taxon>Oscillatoriophycideae</taxon>
        <taxon>Oscillatoriales</taxon>
        <taxon>Microcoleaceae</taxon>
        <taxon>Lyngbya</taxon>
    </lineage>
</organism>
<dbReference type="EMBL" id="AUZM01000003">
    <property type="protein sequence ID" value="ERT09387.1"/>
    <property type="molecule type" value="Genomic_DNA"/>
</dbReference>
<dbReference type="InterPro" id="IPR051491">
    <property type="entry name" value="Recombinase/Transposase-rel"/>
</dbReference>
<evidence type="ECO:0000259" key="4">
    <source>
        <dbReference type="Pfam" id="PF07282"/>
    </source>
</evidence>
<evidence type="ECO:0000313" key="6">
    <source>
        <dbReference type="EMBL" id="ERT09387.1"/>
    </source>
</evidence>
<sequence length="412" mass="46927">MEKSWFKGKLFTAPKANSPQIFSPLFMATVAECTDLENTGKRSRKIRIYLTASQRNLVRQWFGVSRLVFNTTVKYLQEPDTKANWKAIKTGILNSLPEYVASVPYQIKSIAVKDACKAISNAKTKYKKTGEIQKVRFRSRKNPYQSCYIPKSAVKYLGIYHTILGQLSYAEKLPKSFGDCRLVCAYGQHYLCVPEDVTTEKAENQGRVVALDPGIRTFLTFFSENSVGKIGQGDFSRIQRLCHHLDHLISRLTKADAKRRQRMKKAASRMRLKIRSLIDELHHKAARFLVDHFDVILLPTFKTSQMALKSTRKIRSNSVRNLLSFAHYRFKQFLKHKACETGKLVLDVCEAYTSKTVSWTGEVVNVGGAKLIKSKIDGLVMDRDVNGARGIFLRALVDTPWMQQHLAFVSKC</sequence>
<feature type="domain" description="Transposase putative helix-turn-helix" evidence="5">
    <location>
        <begin position="41"/>
        <end position="77"/>
    </location>
</feature>
<evidence type="ECO:0000313" key="7">
    <source>
        <dbReference type="Proteomes" id="UP000017127"/>
    </source>
</evidence>
<gene>
    <name evidence="6" type="ORF">M595_0607</name>
</gene>
<dbReference type="OrthoDB" id="455268at2"/>
<evidence type="ECO:0000256" key="2">
    <source>
        <dbReference type="ARBA" id="ARBA00022833"/>
    </source>
</evidence>
<feature type="domain" description="Cas12f1-like TNB" evidence="4">
    <location>
        <begin position="327"/>
        <end position="391"/>
    </location>
</feature>
<dbReference type="InterPro" id="IPR010095">
    <property type="entry name" value="Cas12f1-like_TNB"/>
</dbReference>
<dbReference type="Pfam" id="PF12323">
    <property type="entry name" value="HTH_OrfB_IS605"/>
    <property type="match status" value="1"/>
</dbReference>
<evidence type="ECO:0000256" key="1">
    <source>
        <dbReference type="ARBA" id="ARBA00022723"/>
    </source>
</evidence>
<proteinExistence type="predicted"/>
<evidence type="ECO:0000256" key="3">
    <source>
        <dbReference type="ARBA" id="ARBA00023125"/>
    </source>
</evidence>
<keyword evidence="2" id="KW-0862">Zinc</keyword>
<dbReference type="GO" id="GO:0003677">
    <property type="term" value="F:DNA binding"/>
    <property type="evidence" value="ECO:0007669"/>
    <property type="project" value="UniProtKB-KW"/>
</dbReference>
<dbReference type="Pfam" id="PF07282">
    <property type="entry name" value="Cas12f1-like_TNB"/>
    <property type="match status" value="1"/>
</dbReference>
<keyword evidence="3" id="KW-0238">DNA-binding</keyword>
<dbReference type="AlphaFoldDB" id="U7QQ63"/>
<protein>
    <submittedName>
        <fullName evidence="6">Helix-turn-helix domain protein</fullName>
    </submittedName>
</protein>